<dbReference type="EMBL" id="JABBWE010000016">
    <property type="protein sequence ID" value="KAG1797522.1"/>
    <property type="molecule type" value="Genomic_DNA"/>
</dbReference>
<dbReference type="Proteomes" id="UP000719766">
    <property type="component" value="Unassembled WGS sequence"/>
</dbReference>
<evidence type="ECO:0000313" key="2">
    <source>
        <dbReference type="Proteomes" id="UP000719766"/>
    </source>
</evidence>
<name>A0A9P7DL66_9AGAM</name>
<comment type="caution">
    <text evidence="1">The sequence shown here is derived from an EMBL/GenBank/DDBJ whole genome shotgun (WGS) entry which is preliminary data.</text>
</comment>
<sequence>MSQMVDISALYATVVSNDPAWFFYPEDHYSISLSELAASVVVEAARQLPSAFVPKKRTHFESIKSILLHFSCLRAELGAVSDEALFAHYTKFIKCPLPSVSRLCLISAYIEMLYREVIAAALR</sequence>
<keyword evidence="2" id="KW-1185">Reference proteome</keyword>
<dbReference type="AlphaFoldDB" id="A0A9P7DL66"/>
<gene>
    <name evidence="1" type="ORF">HD556DRAFT_1441080</name>
</gene>
<accession>A0A9P7DL66</accession>
<organism evidence="1 2">
    <name type="scientific">Suillus plorans</name>
    <dbReference type="NCBI Taxonomy" id="116603"/>
    <lineage>
        <taxon>Eukaryota</taxon>
        <taxon>Fungi</taxon>
        <taxon>Dikarya</taxon>
        <taxon>Basidiomycota</taxon>
        <taxon>Agaricomycotina</taxon>
        <taxon>Agaricomycetes</taxon>
        <taxon>Agaricomycetidae</taxon>
        <taxon>Boletales</taxon>
        <taxon>Suillineae</taxon>
        <taxon>Suillaceae</taxon>
        <taxon>Suillus</taxon>
    </lineage>
</organism>
<dbReference type="GeneID" id="64599991"/>
<dbReference type="OrthoDB" id="2648950at2759"/>
<dbReference type="RefSeq" id="XP_041162632.1">
    <property type="nucleotide sequence ID" value="XM_041306227.1"/>
</dbReference>
<protein>
    <submittedName>
        <fullName evidence="1">Uncharacterized protein</fullName>
    </submittedName>
</protein>
<evidence type="ECO:0000313" key="1">
    <source>
        <dbReference type="EMBL" id="KAG1797522.1"/>
    </source>
</evidence>
<proteinExistence type="predicted"/>
<reference evidence="1" key="1">
    <citation type="journal article" date="2020" name="New Phytol.">
        <title>Comparative genomics reveals dynamic genome evolution in host specialist ectomycorrhizal fungi.</title>
        <authorList>
            <person name="Lofgren L.A."/>
            <person name="Nguyen N.H."/>
            <person name="Vilgalys R."/>
            <person name="Ruytinx J."/>
            <person name="Liao H.L."/>
            <person name="Branco S."/>
            <person name="Kuo A."/>
            <person name="LaButti K."/>
            <person name="Lipzen A."/>
            <person name="Andreopoulos W."/>
            <person name="Pangilinan J."/>
            <person name="Riley R."/>
            <person name="Hundley H."/>
            <person name="Na H."/>
            <person name="Barry K."/>
            <person name="Grigoriev I.V."/>
            <person name="Stajich J.E."/>
            <person name="Kennedy P.G."/>
        </authorList>
    </citation>
    <scope>NUCLEOTIDE SEQUENCE</scope>
    <source>
        <strain evidence="1">S12</strain>
    </source>
</reference>